<keyword evidence="3" id="KW-0520">NAD</keyword>
<dbReference type="RefSeq" id="WP_181752460.1">
    <property type="nucleotide sequence ID" value="NZ_JACEIQ010000013.1"/>
</dbReference>
<organism evidence="6 7">
    <name type="scientific">Paenactinomyces guangxiensis</name>
    <dbReference type="NCBI Taxonomy" id="1490290"/>
    <lineage>
        <taxon>Bacteria</taxon>
        <taxon>Bacillati</taxon>
        <taxon>Bacillota</taxon>
        <taxon>Bacilli</taxon>
        <taxon>Bacillales</taxon>
        <taxon>Thermoactinomycetaceae</taxon>
        <taxon>Paenactinomyces</taxon>
    </lineage>
</organism>
<dbReference type="PANTHER" id="PTHR11496:SF102">
    <property type="entry name" value="ALCOHOL DEHYDROGENASE 4"/>
    <property type="match status" value="1"/>
</dbReference>
<dbReference type="FunFam" id="1.20.1090.10:FF:000001">
    <property type="entry name" value="Aldehyde-alcohol dehydrogenase"/>
    <property type="match status" value="1"/>
</dbReference>
<evidence type="ECO:0000259" key="5">
    <source>
        <dbReference type="Pfam" id="PF25137"/>
    </source>
</evidence>
<dbReference type="Pfam" id="PF00465">
    <property type="entry name" value="Fe-ADH"/>
    <property type="match status" value="1"/>
</dbReference>
<dbReference type="AlphaFoldDB" id="A0A7W2A9G0"/>
<dbReference type="PROSITE" id="PS00913">
    <property type="entry name" value="ADH_IRON_1"/>
    <property type="match status" value="1"/>
</dbReference>
<reference evidence="6 7" key="1">
    <citation type="submission" date="2020-07" db="EMBL/GenBank/DDBJ databases">
        <authorList>
            <person name="Feng H."/>
        </authorList>
    </citation>
    <scope>NUCLEOTIDE SEQUENCE [LARGE SCALE GENOMIC DNA]</scope>
    <source>
        <strain evidence="7">s-10</strain>
    </source>
</reference>
<dbReference type="InterPro" id="IPR056798">
    <property type="entry name" value="ADH_Fe_C"/>
</dbReference>
<evidence type="ECO:0000259" key="4">
    <source>
        <dbReference type="Pfam" id="PF00465"/>
    </source>
</evidence>
<evidence type="ECO:0000313" key="7">
    <source>
        <dbReference type="Proteomes" id="UP000535491"/>
    </source>
</evidence>
<dbReference type="EMBL" id="JACEIQ010000013">
    <property type="protein sequence ID" value="MBA4495214.1"/>
    <property type="molecule type" value="Genomic_DNA"/>
</dbReference>
<feature type="domain" description="Fe-containing alcohol dehydrogenase-like C-terminal" evidence="5">
    <location>
        <begin position="189"/>
        <end position="384"/>
    </location>
</feature>
<comment type="similarity">
    <text evidence="1">Belongs to the iron-containing alcohol dehydrogenase family.</text>
</comment>
<gene>
    <name evidence="6" type="ORF">H1191_12950</name>
</gene>
<dbReference type="FunFam" id="3.40.50.1970:FF:000003">
    <property type="entry name" value="Alcohol dehydrogenase, iron-containing"/>
    <property type="match status" value="1"/>
</dbReference>
<evidence type="ECO:0000256" key="1">
    <source>
        <dbReference type="ARBA" id="ARBA00007358"/>
    </source>
</evidence>
<dbReference type="InterPro" id="IPR018211">
    <property type="entry name" value="ADH_Fe_CS"/>
</dbReference>
<comment type="caution">
    <text evidence="6">The sequence shown here is derived from an EMBL/GenBank/DDBJ whole genome shotgun (WGS) entry which is preliminary data.</text>
</comment>
<sequence>MQSFAEFRIPSVILYGCDSFAKIGEQVSLLGKKALLISDGIMEKIGNTSRCQKFLEQAGLTHVSYLGVHSEPTDLYVEEALEIFIQEKCDVIVGLGGGSCLDAAKAVAVLAANEGYIGDYTGGRKPIKRKPVPLIAVPTTAGTGSEVTSVTVITNTKEDVKMMIKDPAFIPTVAIVDPVLTLTSPPQVTAATGLDALCHAVEAYISRRAQPMTDMLALSAIELISQHLHRAYKNGQDMEARESMALAAMKAGMAFTNASVCLVHGMSRPIGAVFHVPHGISNAMLLPAVLEFSKNSCMERLAVIGRIFNDDLEAVSDEKAATEAIVEIKKLCLHLNIPNIKKWGIDPGIFARAVEKMAADAIDSGSPANNPRVPAQEEIAALYDICYDYDFSNLNVQ</sequence>
<keyword evidence="7" id="KW-1185">Reference proteome</keyword>
<accession>A0A7W2A9G0</accession>
<name>A0A7W2A9G0_9BACL</name>
<evidence type="ECO:0000256" key="3">
    <source>
        <dbReference type="ARBA" id="ARBA00023027"/>
    </source>
</evidence>
<dbReference type="CDD" id="cd08194">
    <property type="entry name" value="Fe-ADH-like"/>
    <property type="match status" value="1"/>
</dbReference>
<dbReference type="SUPFAM" id="SSF56796">
    <property type="entry name" value="Dehydroquinate synthase-like"/>
    <property type="match status" value="1"/>
</dbReference>
<dbReference type="Gene3D" id="1.20.1090.10">
    <property type="entry name" value="Dehydroquinate synthase-like - alpha domain"/>
    <property type="match status" value="1"/>
</dbReference>
<keyword evidence="2" id="KW-0560">Oxidoreductase</keyword>
<dbReference type="GO" id="GO:0004022">
    <property type="term" value="F:alcohol dehydrogenase (NAD+) activity"/>
    <property type="evidence" value="ECO:0007669"/>
    <property type="project" value="UniProtKB-ARBA"/>
</dbReference>
<dbReference type="InterPro" id="IPR039697">
    <property type="entry name" value="Alcohol_dehydrogenase_Fe"/>
</dbReference>
<evidence type="ECO:0000313" key="6">
    <source>
        <dbReference type="EMBL" id="MBA4495214.1"/>
    </source>
</evidence>
<dbReference type="InterPro" id="IPR001670">
    <property type="entry name" value="ADH_Fe/GldA"/>
</dbReference>
<dbReference type="Proteomes" id="UP000535491">
    <property type="component" value="Unassembled WGS sequence"/>
</dbReference>
<feature type="domain" description="Alcohol dehydrogenase iron-type/glycerol dehydrogenase GldA" evidence="4">
    <location>
        <begin position="10"/>
        <end position="178"/>
    </location>
</feature>
<dbReference type="GO" id="GO:0046872">
    <property type="term" value="F:metal ion binding"/>
    <property type="evidence" value="ECO:0007669"/>
    <property type="project" value="InterPro"/>
</dbReference>
<proteinExistence type="inferred from homology"/>
<protein>
    <submittedName>
        <fullName evidence="6">Iron-containing alcohol dehydrogenase</fullName>
    </submittedName>
</protein>
<dbReference type="Gene3D" id="3.40.50.1970">
    <property type="match status" value="1"/>
</dbReference>
<dbReference type="PANTHER" id="PTHR11496">
    <property type="entry name" value="ALCOHOL DEHYDROGENASE"/>
    <property type="match status" value="1"/>
</dbReference>
<evidence type="ECO:0000256" key="2">
    <source>
        <dbReference type="ARBA" id="ARBA00023002"/>
    </source>
</evidence>
<dbReference type="Pfam" id="PF25137">
    <property type="entry name" value="ADH_Fe_C"/>
    <property type="match status" value="1"/>
</dbReference>